<evidence type="ECO:0000313" key="3">
    <source>
        <dbReference type="Proteomes" id="UP001189757"/>
    </source>
</evidence>
<protein>
    <recommendedName>
        <fullName evidence="4">Rad50/SbcC-type AAA domain-containing protein</fullName>
    </recommendedName>
</protein>
<reference evidence="2 3" key="1">
    <citation type="submission" date="2023-07" db="EMBL/GenBank/DDBJ databases">
        <authorList>
            <person name="Peeters C."/>
        </authorList>
    </citation>
    <scope>NUCLEOTIDE SEQUENCE [LARGE SCALE GENOMIC DNA]</scope>
    <source>
        <strain evidence="2 3">LMG 18101</strain>
    </source>
</reference>
<evidence type="ECO:0000256" key="1">
    <source>
        <dbReference type="SAM" id="Coils"/>
    </source>
</evidence>
<gene>
    <name evidence="2" type="ORF">LMG18101_05003</name>
</gene>
<dbReference type="Proteomes" id="UP001189757">
    <property type="component" value="Unassembled WGS sequence"/>
</dbReference>
<sequence>MLRIRKILLRGHGVEDAYVEFDSGANILAGESDTGKSFLVRCLDYIFGAEKLKKNLKEAAPYTHLFVEFENSELGFLTLERPLKGGNLLAHQTQIKDIKEVGKEIAPVRKGTSKGPDVTSVIFPFCGIEEARLRKNVRGETQRLSIRTLAPIFLVDEVSIIDEQSPVTGRTGFDDTARKRMLSFLLTGKDDDGIVAAEKDEVVKARLKAKLELVDDLLRPLNERFAASDRDTQAGPSIEFDELIGNLTQELESVTGATAALREKSQAAMTRSVRADSQLLGVSEILSKYHLLSERYRTDLERLDFLSEGAHYFGSLQEVPCPLCEQKMPHGHTEEQGTDTATDGQSIRRAATAEAEKILAHRTDLARAIGSLELRRDELSDEKQNAELALWLLQEELTQTFAPRLDDTAKRLELLVELRADKEAERAERERWSSLLELRANLEASINERGQVKQEWDALPSEPLRGLCVEIEKVLVEWHWKGTPRVSFDEKEFDIVVDGQARQSHGKGVRAVLYSAFVIGLLRFCAANQLPHPGVVVIDSPLTSYKKKAAKEVSGSDEPIEAGVEAGFWHSLTRVPKDVQIIVIENKEPPNSVADEVHYEWFAGEYANAGERAALIPAVAAQT</sequence>
<keyword evidence="1" id="KW-0175">Coiled coil</keyword>
<dbReference type="Gene3D" id="3.40.50.300">
    <property type="entry name" value="P-loop containing nucleotide triphosphate hydrolases"/>
    <property type="match status" value="1"/>
</dbReference>
<dbReference type="EMBL" id="CATZLL010000022">
    <property type="protein sequence ID" value="CAJ0822433.1"/>
    <property type="molecule type" value="Genomic_DNA"/>
</dbReference>
<accession>A0ABN9JU19</accession>
<evidence type="ECO:0008006" key="4">
    <source>
        <dbReference type="Google" id="ProtNLM"/>
    </source>
</evidence>
<comment type="caution">
    <text evidence="2">The sequence shown here is derived from an EMBL/GenBank/DDBJ whole genome shotgun (WGS) entry which is preliminary data.</text>
</comment>
<proteinExistence type="predicted"/>
<keyword evidence="3" id="KW-1185">Reference proteome</keyword>
<dbReference type="InterPro" id="IPR027417">
    <property type="entry name" value="P-loop_NTPase"/>
</dbReference>
<name>A0ABN9JU19_9RALS</name>
<feature type="coiled-coil region" evidence="1">
    <location>
        <begin position="362"/>
        <end position="396"/>
    </location>
</feature>
<organism evidence="2 3">
    <name type="scientific">Ralstonia flaminis</name>
    <dbReference type="NCBI Taxonomy" id="3058597"/>
    <lineage>
        <taxon>Bacteria</taxon>
        <taxon>Pseudomonadati</taxon>
        <taxon>Pseudomonadota</taxon>
        <taxon>Betaproteobacteria</taxon>
        <taxon>Burkholderiales</taxon>
        <taxon>Burkholderiaceae</taxon>
        <taxon>Ralstonia</taxon>
    </lineage>
</organism>
<evidence type="ECO:0000313" key="2">
    <source>
        <dbReference type="EMBL" id="CAJ0822433.1"/>
    </source>
</evidence>